<dbReference type="STRING" id="1416801.SAMN05192553_10839"/>
<organism evidence="1 2">
    <name type="scientific">Cyclobacterium xiamenense</name>
    <dbReference type="NCBI Taxonomy" id="1297121"/>
    <lineage>
        <taxon>Bacteria</taxon>
        <taxon>Pseudomonadati</taxon>
        <taxon>Bacteroidota</taxon>
        <taxon>Cytophagia</taxon>
        <taxon>Cytophagales</taxon>
        <taxon>Cyclobacteriaceae</taxon>
        <taxon>Cyclobacterium</taxon>
    </lineage>
</organism>
<name>A0A1H7AV41_9BACT</name>
<accession>A0A1H7AV41</accession>
<gene>
    <name evidence="1" type="ORF">SAMN05192553_10839</name>
</gene>
<reference evidence="2" key="1">
    <citation type="submission" date="2016-10" db="EMBL/GenBank/DDBJ databases">
        <authorList>
            <person name="Varghese N."/>
            <person name="Submissions S."/>
        </authorList>
    </citation>
    <scope>NUCLEOTIDE SEQUENCE [LARGE SCALE GENOMIC DNA]</scope>
    <source>
        <strain evidence="2">IBRC-M 10761</strain>
    </source>
</reference>
<evidence type="ECO:0000313" key="1">
    <source>
        <dbReference type="EMBL" id="SEJ67747.1"/>
    </source>
</evidence>
<proteinExistence type="predicted"/>
<keyword evidence="2" id="KW-1185">Reference proteome</keyword>
<dbReference type="Proteomes" id="UP000199403">
    <property type="component" value="Unassembled WGS sequence"/>
</dbReference>
<evidence type="ECO:0000313" key="2">
    <source>
        <dbReference type="Proteomes" id="UP000199403"/>
    </source>
</evidence>
<sequence length="73" mass="8592">MENSNWVNYKIDIRELLKRFALEVLALSEKFPKTTRSYDTPFQIFFNISNCRLTCGALRFSNSINLCLPHTFN</sequence>
<dbReference type="AlphaFoldDB" id="A0A1H7AV41"/>
<protein>
    <submittedName>
        <fullName evidence="1">Uncharacterized protein</fullName>
    </submittedName>
</protein>
<dbReference type="EMBL" id="FNZH01000008">
    <property type="protein sequence ID" value="SEJ67747.1"/>
    <property type="molecule type" value="Genomic_DNA"/>
</dbReference>